<evidence type="ECO:0000259" key="2">
    <source>
        <dbReference type="SMART" id="SM00062"/>
    </source>
</evidence>
<evidence type="ECO:0000313" key="4">
    <source>
        <dbReference type="EMBL" id="RAM02362.1"/>
    </source>
</evidence>
<dbReference type="Proteomes" id="UP000248798">
    <property type="component" value="Unassembled WGS sequence"/>
</dbReference>
<keyword evidence="1" id="KW-0732">Signal</keyword>
<dbReference type="EMBL" id="QLNI01000015">
    <property type="protein sequence ID" value="RAM02362.1"/>
    <property type="molecule type" value="Genomic_DNA"/>
</dbReference>
<reference evidence="4 5" key="1">
    <citation type="submission" date="2018-06" db="EMBL/GenBank/DDBJ databases">
        <title>Complete Genome Sequence of Desulfobacter hydrogenophilus (DSM3380).</title>
        <authorList>
            <person name="Marietou A."/>
            <person name="Schreiber L."/>
            <person name="Marshall I."/>
            <person name="Jorgensen B."/>
        </authorList>
    </citation>
    <scope>NUCLEOTIDE SEQUENCE [LARGE SCALE GENOMIC DNA]</scope>
    <source>
        <strain evidence="4 5">DSM 3380</strain>
    </source>
</reference>
<dbReference type="Proteomes" id="UP000293902">
    <property type="component" value="Chromosome"/>
</dbReference>
<evidence type="ECO:0000256" key="1">
    <source>
        <dbReference type="ARBA" id="ARBA00022729"/>
    </source>
</evidence>
<reference evidence="3 6" key="2">
    <citation type="submission" date="2019-02" db="EMBL/GenBank/DDBJ databases">
        <title>Complete genome sequence of Desulfobacter hydrogenophilus AcRS1.</title>
        <authorList>
            <person name="Marietou A."/>
            <person name="Lund M.B."/>
            <person name="Marshall I.P.G."/>
            <person name="Schreiber L."/>
            <person name="Jorgensen B."/>
        </authorList>
    </citation>
    <scope>NUCLEOTIDE SEQUENCE [LARGE SCALE GENOMIC DNA]</scope>
    <source>
        <strain evidence="3 6">AcRS1</strain>
    </source>
</reference>
<dbReference type="SMART" id="SM00062">
    <property type="entry name" value="PBPb"/>
    <property type="match status" value="1"/>
</dbReference>
<evidence type="ECO:0000313" key="5">
    <source>
        <dbReference type="Proteomes" id="UP000248798"/>
    </source>
</evidence>
<dbReference type="PANTHER" id="PTHR35936">
    <property type="entry name" value="MEMBRANE-BOUND LYTIC MUREIN TRANSGLYCOSYLASE F"/>
    <property type="match status" value="1"/>
</dbReference>
<proteinExistence type="predicted"/>
<evidence type="ECO:0000313" key="6">
    <source>
        <dbReference type="Proteomes" id="UP000293902"/>
    </source>
</evidence>
<dbReference type="OrthoDB" id="5455795at2"/>
<dbReference type="Pfam" id="PF00497">
    <property type="entry name" value="SBP_bac_3"/>
    <property type="match status" value="1"/>
</dbReference>
<sequence length="256" mass="28901">MRKLSGIIGIVFVLVFPGIVMAHAGLTIAYPNFYPFFIQKGDGKMTGFFYEIISEALDKRIGVAVHWRPMPWKRCQEEVRAGRYDAMVTVPTPERLTYCQTHEDPFYIKKMTLFTYAGHPDLDRIRTIGSVRDIKAMGYCVVTYSGNGWHNKHISSLGIPSWETSEVHNVWKMLAARRGDLVIEWPPGARLGMEKAGVTDKIIDTGITLESMPFHLMIHNGSGYTRILKRFNRTINDMAGDGTMTDILGAYGITSF</sequence>
<dbReference type="EMBL" id="CP036313">
    <property type="protein sequence ID" value="QBH13215.1"/>
    <property type="molecule type" value="Genomic_DNA"/>
</dbReference>
<dbReference type="InterPro" id="IPR001638">
    <property type="entry name" value="Solute-binding_3/MltF_N"/>
</dbReference>
<dbReference type="SUPFAM" id="SSF53850">
    <property type="entry name" value="Periplasmic binding protein-like II"/>
    <property type="match status" value="1"/>
</dbReference>
<feature type="domain" description="Solute-binding protein family 3/N-terminal" evidence="2">
    <location>
        <begin position="25"/>
        <end position="253"/>
    </location>
</feature>
<accession>A0A328FFZ8</accession>
<dbReference type="Gene3D" id="3.40.190.10">
    <property type="entry name" value="Periplasmic binding protein-like II"/>
    <property type="match status" value="2"/>
</dbReference>
<dbReference type="AlphaFoldDB" id="A0A328FFZ8"/>
<evidence type="ECO:0000313" key="3">
    <source>
        <dbReference type="EMBL" id="QBH13215.1"/>
    </source>
</evidence>
<keyword evidence="6" id="KW-1185">Reference proteome</keyword>
<dbReference type="RefSeq" id="WP_111955747.1">
    <property type="nucleotide sequence ID" value="NZ_CP036313.1"/>
</dbReference>
<organism evidence="4 5">
    <name type="scientific">Desulfobacter hydrogenophilus</name>
    <dbReference type="NCBI Taxonomy" id="2291"/>
    <lineage>
        <taxon>Bacteria</taxon>
        <taxon>Pseudomonadati</taxon>
        <taxon>Thermodesulfobacteriota</taxon>
        <taxon>Desulfobacteria</taxon>
        <taxon>Desulfobacterales</taxon>
        <taxon>Desulfobacteraceae</taxon>
        <taxon>Desulfobacter</taxon>
    </lineage>
</organism>
<dbReference type="PANTHER" id="PTHR35936:SF6">
    <property type="entry name" value="AMINO ACID ABC TRANSPORTER SUBSTRATE-BINDING PAAT FAMILY PROTEIN"/>
    <property type="match status" value="1"/>
</dbReference>
<protein>
    <submittedName>
        <fullName evidence="4">Amino acid ABC transporter substrate-binding protein</fullName>
    </submittedName>
    <submittedName>
        <fullName evidence="3">Transporter substrate-binding domain-containing protein</fullName>
    </submittedName>
</protein>
<name>A0A328FFZ8_9BACT</name>
<gene>
    <name evidence="4" type="ORF">DO021_08730</name>
    <name evidence="3" type="ORF">EYB58_09965</name>
</gene>